<keyword evidence="1" id="KW-0479">Metal-binding</keyword>
<dbReference type="PANTHER" id="PTHR33542:SF3">
    <property type="entry name" value="SIROHYDROCHLORIN FERROCHELATASE, CHLOROPLASTIC"/>
    <property type="match status" value="1"/>
</dbReference>
<dbReference type="RefSeq" id="WP_251521435.1">
    <property type="nucleotide sequence ID" value="NZ_CP128355.1"/>
</dbReference>
<evidence type="ECO:0000313" key="3">
    <source>
        <dbReference type="EMBL" id="XAF71182.1"/>
    </source>
</evidence>
<gene>
    <name evidence="3" type="ORF">QQM35_03455</name>
</gene>
<dbReference type="InterPro" id="IPR002762">
    <property type="entry name" value="CbiX-like"/>
</dbReference>
<evidence type="ECO:0000313" key="4">
    <source>
        <dbReference type="Proteomes" id="UP001436297"/>
    </source>
</evidence>
<dbReference type="Proteomes" id="UP001436297">
    <property type="component" value="Chromosome"/>
</dbReference>
<organism evidence="3 4">
    <name type="scientific">Staphylococcus hsinchuensis</name>
    <dbReference type="NCBI Taxonomy" id="3051183"/>
    <lineage>
        <taxon>Bacteria</taxon>
        <taxon>Bacillati</taxon>
        <taxon>Bacillota</taxon>
        <taxon>Bacilli</taxon>
        <taxon>Bacillales</taxon>
        <taxon>Staphylococcaceae</taxon>
        <taxon>Staphylococcus</taxon>
    </lineage>
</organism>
<dbReference type="Gene3D" id="3.40.50.1400">
    <property type="match status" value="2"/>
</dbReference>
<dbReference type="InterPro" id="IPR050963">
    <property type="entry name" value="Sirohydro_Cobaltochel/CbiX"/>
</dbReference>
<accession>A0ABZ3EE94</accession>
<evidence type="ECO:0000256" key="1">
    <source>
        <dbReference type="ARBA" id="ARBA00022723"/>
    </source>
</evidence>
<dbReference type="PANTHER" id="PTHR33542">
    <property type="entry name" value="SIROHYDROCHLORIN FERROCHELATASE, CHLOROPLASTIC"/>
    <property type="match status" value="1"/>
</dbReference>
<dbReference type="CDD" id="cd03414">
    <property type="entry name" value="CbiX_SirB_C"/>
    <property type="match status" value="1"/>
</dbReference>
<keyword evidence="4" id="KW-1185">Reference proteome</keyword>
<protein>
    <submittedName>
        <fullName evidence="3">Sirohydrochlorin chelatase</fullName>
    </submittedName>
</protein>
<reference evidence="3 4" key="1">
    <citation type="journal article" date="2024" name="Pathogens">
        <title>Staphylococcus hsinchuensis sp. nov., Isolated from Soymilk.</title>
        <authorList>
            <person name="Wang Y.T."/>
            <person name="Lin Y.C."/>
            <person name="Hsieh Y.H."/>
            <person name="Lin Y.T."/>
            <person name="Hamada M."/>
            <person name="Chen C.C."/>
            <person name="Liou J.S."/>
            <person name="Lee A.Y."/>
            <person name="Zhang W.L."/>
            <person name="Chen Y.T."/>
            <person name="Huang C.H."/>
        </authorList>
    </citation>
    <scope>NUCLEOTIDE SEQUENCE [LARGE SCALE GENOMIC DNA]</scope>
    <source>
        <strain evidence="3 4">H164</strain>
    </source>
</reference>
<dbReference type="Pfam" id="PF01903">
    <property type="entry name" value="CbiX"/>
    <property type="match status" value="2"/>
</dbReference>
<dbReference type="EMBL" id="CP128355">
    <property type="protein sequence ID" value="XAF71182.1"/>
    <property type="molecule type" value="Genomic_DNA"/>
</dbReference>
<keyword evidence="2" id="KW-0456">Lyase</keyword>
<dbReference type="CDD" id="cd03416">
    <property type="entry name" value="CbiX_SirB_N"/>
    <property type="match status" value="1"/>
</dbReference>
<sequence length="253" mass="28508">MRGVLYVSHGSRVPEAVAEATTFIESVKTRVDVPLQETCFLELVEPTLSQGFQRLVERGATEISVVPVLLLSAGHYFKDIPAEIKENQQRFPNVAVSYGKPLGVQRRLTEILKDRIEETQATVQSDAKILIVGRGSRNPQTQRDLTEIQQQLCDMLDMSNIEVCYLAACSPAFEGKLQDAVNEQPSQIFIVPYLWFTGILDQHIISEAGRYKDEPSDIILCERLGHHLNLQLALRDRVIETFDDIDQTVKLNS</sequence>
<proteinExistence type="predicted"/>
<evidence type="ECO:0000256" key="2">
    <source>
        <dbReference type="ARBA" id="ARBA00023239"/>
    </source>
</evidence>
<dbReference type="SUPFAM" id="SSF53800">
    <property type="entry name" value="Chelatase"/>
    <property type="match status" value="1"/>
</dbReference>
<name>A0ABZ3EE94_9STAP</name>